<dbReference type="AlphaFoldDB" id="A0AA36BKR1"/>
<gene>
    <name evidence="1" type="ORF">OCTVUL_1B001206</name>
</gene>
<keyword evidence="2" id="KW-1185">Reference proteome</keyword>
<dbReference type="Proteomes" id="UP001162480">
    <property type="component" value="Chromosome 18"/>
</dbReference>
<protein>
    <submittedName>
        <fullName evidence="1">Uncharacterized protein</fullName>
    </submittedName>
</protein>
<evidence type="ECO:0000313" key="2">
    <source>
        <dbReference type="Proteomes" id="UP001162480"/>
    </source>
</evidence>
<sequence length="110" mass="12281">MIKRTMNYAMNIYSLSTFAFFVFTATNGELTHSSEDPLVIKFSHRLPSKEFGRNVYDTRSALLDLPADIKTAMTINVPVSEASRFSRITENVSKELGIMRTATLKGIADA</sequence>
<name>A0AA36BKR1_OCTVU</name>
<organism evidence="1 2">
    <name type="scientific">Octopus vulgaris</name>
    <name type="common">Common octopus</name>
    <dbReference type="NCBI Taxonomy" id="6645"/>
    <lineage>
        <taxon>Eukaryota</taxon>
        <taxon>Metazoa</taxon>
        <taxon>Spiralia</taxon>
        <taxon>Lophotrochozoa</taxon>
        <taxon>Mollusca</taxon>
        <taxon>Cephalopoda</taxon>
        <taxon>Coleoidea</taxon>
        <taxon>Octopodiformes</taxon>
        <taxon>Octopoda</taxon>
        <taxon>Incirrata</taxon>
        <taxon>Octopodidae</taxon>
        <taxon>Octopus</taxon>
    </lineage>
</organism>
<proteinExistence type="predicted"/>
<evidence type="ECO:0000313" key="1">
    <source>
        <dbReference type="EMBL" id="CAI9736210.1"/>
    </source>
</evidence>
<dbReference type="EMBL" id="OX597831">
    <property type="protein sequence ID" value="CAI9736210.1"/>
    <property type="molecule type" value="Genomic_DNA"/>
</dbReference>
<accession>A0AA36BKR1</accession>
<reference evidence="1" key="1">
    <citation type="submission" date="2023-08" db="EMBL/GenBank/DDBJ databases">
        <authorList>
            <person name="Alioto T."/>
            <person name="Alioto T."/>
            <person name="Gomez Garrido J."/>
        </authorList>
    </citation>
    <scope>NUCLEOTIDE SEQUENCE</scope>
</reference>